<keyword evidence="1" id="KW-0812">Transmembrane</keyword>
<comment type="caution">
    <text evidence="2">The sequence shown here is derived from an EMBL/GenBank/DDBJ whole genome shotgun (WGS) entry which is preliminary data.</text>
</comment>
<dbReference type="AlphaFoldDB" id="A0A149PBP0"/>
<keyword evidence="1" id="KW-1133">Transmembrane helix</keyword>
<sequence length="67" mass="7412">MMITGENLFLAYPVVGLIFAIVLAVTGKLGEGTPLSGKGGSFVMVVWLWPVFLIVLVFEWISSRRKR</sequence>
<dbReference type="Proteomes" id="UP000075613">
    <property type="component" value="Unassembled WGS sequence"/>
</dbReference>
<keyword evidence="1" id="KW-0472">Membrane</keyword>
<name>A0A149PBP0_9BURK</name>
<reference evidence="2 3" key="1">
    <citation type="journal article" date="2015" name="Int. J. Syst. Evol. Microbiol.">
        <title>Burkholderia monticola sp. nov., isolated from mountain soil.</title>
        <authorList>
            <person name="Baek I."/>
            <person name="Seo B."/>
            <person name="Lee I."/>
            <person name="Yi H."/>
            <person name="Chun J."/>
        </authorList>
    </citation>
    <scope>NUCLEOTIDE SEQUENCE [LARGE SCALE GENOMIC DNA]</scope>
    <source>
        <strain evidence="2 3">JC2948</strain>
    </source>
</reference>
<keyword evidence="3" id="KW-1185">Reference proteome</keyword>
<dbReference type="EMBL" id="LRBG01000039">
    <property type="protein sequence ID" value="KXU82438.1"/>
    <property type="molecule type" value="Genomic_DNA"/>
</dbReference>
<evidence type="ECO:0000256" key="1">
    <source>
        <dbReference type="SAM" id="Phobius"/>
    </source>
</evidence>
<proteinExistence type="predicted"/>
<evidence type="ECO:0000313" key="2">
    <source>
        <dbReference type="EMBL" id="KXU82438.1"/>
    </source>
</evidence>
<organism evidence="2 3">
    <name type="scientific">Paraburkholderia monticola</name>
    <dbReference type="NCBI Taxonomy" id="1399968"/>
    <lineage>
        <taxon>Bacteria</taxon>
        <taxon>Pseudomonadati</taxon>
        <taxon>Pseudomonadota</taxon>
        <taxon>Betaproteobacteria</taxon>
        <taxon>Burkholderiales</taxon>
        <taxon>Burkholderiaceae</taxon>
        <taxon>Paraburkholderia</taxon>
    </lineage>
</organism>
<dbReference type="STRING" id="1399968.CI15_33430"/>
<accession>A0A149PBP0</accession>
<gene>
    <name evidence="2" type="ORF">CI15_33430</name>
</gene>
<feature type="transmembrane region" description="Helical" evidence="1">
    <location>
        <begin position="40"/>
        <end position="61"/>
    </location>
</feature>
<evidence type="ECO:0000313" key="3">
    <source>
        <dbReference type="Proteomes" id="UP000075613"/>
    </source>
</evidence>
<protein>
    <submittedName>
        <fullName evidence="2">Uncharacterized protein</fullName>
    </submittedName>
</protein>